<comment type="subcellular location">
    <subcellularLocation>
        <location evidence="1">Nucleus</location>
    </subcellularLocation>
</comment>
<dbReference type="GO" id="GO:0004222">
    <property type="term" value="F:metalloendopeptidase activity"/>
    <property type="evidence" value="ECO:0007669"/>
    <property type="project" value="InterPro"/>
</dbReference>
<dbReference type="InterPro" id="IPR006640">
    <property type="entry name" value="SprT-like_domain"/>
</dbReference>
<dbReference type="PANTHER" id="PTHR21220">
    <property type="entry name" value="DNA-DEPENDENT METALLOPROTEASE SPRTN"/>
    <property type="match status" value="1"/>
</dbReference>
<comment type="caution">
    <text evidence="5">The sequence shown here is derived from an EMBL/GenBank/DDBJ whole genome shotgun (WGS) entry which is preliminary data.</text>
</comment>
<dbReference type="Proteomes" id="UP000770661">
    <property type="component" value="Unassembled WGS sequence"/>
</dbReference>
<dbReference type="InterPro" id="IPR055220">
    <property type="entry name" value="SPRTN_ZBD"/>
</dbReference>
<dbReference type="PANTHER" id="PTHR21220:SF0">
    <property type="entry name" value="DNA-DEPENDENT METALLOPROTEASE SPRTN"/>
    <property type="match status" value="1"/>
</dbReference>
<dbReference type="Pfam" id="PF22934">
    <property type="entry name" value="SPRTN_ZBD"/>
    <property type="match status" value="1"/>
</dbReference>
<dbReference type="AlphaFoldDB" id="A0A8J4Y0E3"/>
<dbReference type="Pfam" id="PF10263">
    <property type="entry name" value="SprT-like"/>
    <property type="match status" value="1"/>
</dbReference>
<dbReference type="InterPro" id="IPR044245">
    <property type="entry name" value="Spartan"/>
</dbReference>
<feature type="compositionally biased region" description="Low complexity" evidence="3">
    <location>
        <begin position="193"/>
        <end position="205"/>
    </location>
</feature>
<feature type="compositionally biased region" description="Basic and acidic residues" evidence="3">
    <location>
        <begin position="229"/>
        <end position="242"/>
    </location>
</feature>
<feature type="region of interest" description="Disordered" evidence="3">
    <location>
        <begin position="171"/>
        <end position="243"/>
    </location>
</feature>
<keyword evidence="6" id="KW-1185">Reference proteome</keyword>
<name>A0A8J4Y0E3_CHIOP</name>
<evidence type="ECO:0000313" key="6">
    <source>
        <dbReference type="Proteomes" id="UP000770661"/>
    </source>
</evidence>
<feature type="domain" description="SprT-like" evidence="4">
    <location>
        <begin position="3"/>
        <end position="175"/>
    </location>
</feature>
<sequence length="261" mass="29384">MEGKEALDLFHSYNQKYFWGKLDKVRLSWSKNMTLCAGKTTGKVRRGSSLCSISLSEPLLSQRPRQDTINILLHEMIHAYLFVTEGANHKMGHGPQFKEHMNRINTLQGCKITVCHNFRKEVDKFRVHVYRCDGPCIKKRPYFGVIRRAVTRPPGPTDKWWARHSQECGGTFRKVEGPDISPDTPTTNKLLKASSPAASPGTPSPKFTPSLRKMDPSKSQSSGATVKSGRSDGSKFISDKSKRLSLARRKTEVIQPIVRTT</sequence>
<gene>
    <name evidence="5" type="primary">Sprtn_1</name>
    <name evidence="5" type="ORF">GWK47_053695</name>
</gene>
<organism evidence="5 6">
    <name type="scientific">Chionoecetes opilio</name>
    <name type="common">Atlantic snow crab</name>
    <name type="synonym">Cancer opilio</name>
    <dbReference type="NCBI Taxonomy" id="41210"/>
    <lineage>
        <taxon>Eukaryota</taxon>
        <taxon>Metazoa</taxon>
        <taxon>Ecdysozoa</taxon>
        <taxon>Arthropoda</taxon>
        <taxon>Crustacea</taxon>
        <taxon>Multicrustacea</taxon>
        <taxon>Malacostraca</taxon>
        <taxon>Eumalacostraca</taxon>
        <taxon>Eucarida</taxon>
        <taxon>Decapoda</taxon>
        <taxon>Pleocyemata</taxon>
        <taxon>Brachyura</taxon>
        <taxon>Eubrachyura</taxon>
        <taxon>Majoidea</taxon>
        <taxon>Majidae</taxon>
        <taxon>Chionoecetes</taxon>
    </lineage>
</organism>
<keyword evidence="2" id="KW-0539">Nucleus</keyword>
<dbReference type="GO" id="GO:0031593">
    <property type="term" value="F:polyubiquitin modification-dependent protein binding"/>
    <property type="evidence" value="ECO:0007669"/>
    <property type="project" value="TreeGrafter"/>
</dbReference>
<evidence type="ECO:0000259" key="4">
    <source>
        <dbReference type="SMART" id="SM00731"/>
    </source>
</evidence>
<evidence type="ECO:0000256" key="3">
    <source>
        <dbReference type="SAM" id="MobiDB-lite"/>
    </source>
</evidence>
<accession>A0A8J4Y0E3</accession>
<evidence type="ECO:0000256" key="2">
    <source>
        <dbReference type="ARBA" id="ARBA00023242"/>
    </source>
</evidence>
<dbReference type="SMART" id="SM00731">
    <property type="entry name" value="SprT"/>
    <property type="match status" value="1"/>
</dbReference>
<protein>
    <submittedName>
        <fullName evidence="5">SprT-like domain-containing protein Spartan</fullName>
    </submittedName>
</protein>
<dbReference type="GO" id="GO:0006974">
    <property type="term" value="P:DNA damage response"/>
    <property type="evidence" value="ECO:0007669"/>
    <property type="project" value="InterPro"/>
</dbReference>
<dbReference type="GO" id="GO:0003697">
    <property type="term" value="F:single-stranded DNA binding"/>
    <property type="evidence" value="ECO:0007669"/>
    <property type="project" value="InterPro"/>
</dbReference>
<evidence type="ECO:0000313" key="5">
    <source>
        <dbReference type="EMBL" id="KAG0717808.1"/>
    </source>
</evidence>
<dbReference type="GO" id="GO:0005634">
    <property type="term" value="C:nucleus"/>
    <property type="evidence" value="ECO:0007669"/>
    <property type="project" value="UniProtKB-SubCell"/>
</dbReference>
<evidence type="ECO:0000256" key="1">
    <source>
        <dbReference type="ARBA" id="ARBA00004123"/>
    </source>
</evidence>
<reference evidence="5" key="1">
    <citation type="submission" date="2020-07" db="EMBL/GenBank/DDBJ databases">
        <title>The High-quality genome of the commercially important snow crab, Chionoecetes opilio.</title>
        <authorList>
            <person name="Jeong J.-H."/>
            <person name="Ryu S."/>
        </authorList>
    </citation>
    <scope>NUCLEOTIDE SEQUENCE</scope>
    <source>
        <strain evidence="5">MADBK_172401_WGS</strain>
        <tissue evidence="5">Digestive gland</tissue>
    </source>
</reference>
<proteinExistence type="predicted"/>
<dbReference type="EMBL" id="JACEEZ010017074">
    <property type="protein sequence ID" value="KAG0717808.1"/>
    <property type="molecule type" value="Genomic_DNA"/>
</dbReference>
<dbReference type="OrthoDB" id="5236983at2759"/>